<dbReference type="Gene3D" id="1.20.120.1770">
    <property type="match status" value="1"/>
</dbReference>
<accession>A0A0N5AHJ0</accession>
<evidence type="ECO:0000313" key="12">
    <source>
        <dbReference type="Proteomes" id="UP000046393"/>
    </source>
</evidence>
<feature type="domain" description="DOMON" evidence="10">
    <location>
        <begin position="79"/>
        <end position="209"/>
    </location>
</feature>
<feature type="transmembrane region" description="Helical" evidence="8">
    <location>
        <begin position="352"/>
        <end position="371"/>
    </location>
</feature>
<dbReference type="InterPro" id="IPR006593">
    <property type="entry name" value="Cyt_b561/ferric_Rdtase_TM"/>
</dbReference>
<dbReference type="STRING" id="451379.A0A0N5AHJ0"/>
<dbReference type="PROSITE" id="PS50836">
    <property type="entry name" value="DOMON"/>
    <property type="match status" value="1"/>
</dbReference>
<protein>
    <submittedName>
        <fullName evidence="13">Ferric-chelate reductase 1</fullName>
    </submittedName>
</protein>
<comment type="subcellular location">
    <subcellularLocation>
        <location evidence="1">Membrane</location>
    </subcellularLocation>
</comment>
<evidence type="ECO:0000256" key="5">
    <source>
        <dbReference type="ARBA" id="ARBA00022982"/>
    </source>
</evidence>
<feature type="transmembrane region" description="Helical" evidence="8">
    <location>
        <begin position="383"/>
        <end position="403"/>
    </location>
</feature>
<organism evidence="12 13">
    <name type="scientific">Syphacia muris</name>
    <dbReference type="NCBI Taxonomy" id="451379"/>
    <lineage>
        <taxon>Eukaryota</taxon>
        <taxon>Metazoa</taxon>
        <taxon>Ecdysozoa</taxon>
        <taxon>Nematoda</taxon>
        <taxon>Chromadorea</taxon>
        <taxon>Rhabditida</taxon>
        <taxon>Spirurina</taxon>
        <taxon>Oxyuridomorpha</taxon>
        <taxon>Oxyuroidea</taxon>
        <taxon>Oxyuridae</taxon>
        <taxon>Syphacia</taxon>
    </lineage>
</organism>
<feature type="transmembrane region" description="Helical" evidence="8">
    <location>
        <begin position="482"/>
        <end position="508"/>
    </location>
</feature>
<dbReference type="SMART" id="SM00664">
    <property type="entry name" value="DoH"/>
    <property type="match status" value="1"/>
</dbReference>
<evidence type="ECO:0000256" key="9">
    <source>
        <dbReference type="SAM" id="SignalP"/>
    </source>
</evidence>
<evidence type="ECO:0000256" key="2">
    <source>
        <dbReference type="ARBA" id="ARBA00022448"/>
    </source>
</evidence>
<feature type="domain" description="Cytochrome b561" evidence="11">
    <location>
        <begin position="232"/>
        <end position="448"/>
    </location>
</feature>
<feature type="chain" id="PRO_5007419363" evidence="9">
    <location>
        <begin position="32"/>
        <end position="512"/>
    </location>
</feature>
<evidence type="ECO:0000256" key="3">
    <source>
        <dbReference type="ARBA" id="ARBA00022692"/>
    </source>
</evidence>
<dbReference type="SMART" id="SM00665">
    <property type="entry name" value="B561"/>
    <property type="match status" value="1"/>
</dbReference>
<keyword evidence="3 8" id="KW-0812">Transmembrane</keyword>
<evidence type="ECO:0000313" key="13">
    <source>
        <dbReference type="WBParaSite" id="SMUV_0000384401-mRNA-1"/>
    </source>
</evidence>
<dbReference type="Proteomes" id="UP000046393">
    <property type="component" value="Unplaced"/>
</dbReference>
<name>A0A0N5AHJ0_9BILA</name>
<dbReference type="PROSITE" id="PS50939">
    <property type="entry name" value="CYTOCHROME_B561"/>
    <property type="match status" value="1"/>
</dbReference>
<keyword evidence="12" id="KW-1185">Reference proteome</keyword>
<keyword evidence="5" id="KW-0249">Electron transport</keyword>
<reference evidence="13" key="1">
    <citation type="submission" date="2016-04" db="UniProtKB">
        <authorList>
            <consortium name="WormBaseParasite"/>
        </authorList>
    </citation>
    <scope>IDENTIFICATION</scope>
</reference>
<keyword evidence="2" id="KW-0813">Transport</keyword>
<feature type="transmembrane region" description="Helical" evidence="8">
    <location>
        <begin position="311"/>
        <end position="332"/>
    </location>
</feature>
<evidence type="ECO:0000256" key="1">
    <source>
        <dbReference type="ARBA" id="ARBA00004370"/>
    </source>
</evidence>
<evidence type="ECO:0000256" key="8">
    <source>
        <dbReference type="SAM" id="Phobius"/>
    </source>
</evidence>
<dbReference type="Pfam" id="PF03188">
    <property type="entry name" value="Cytochrom_B561"/>
    <property type="match status" value="1"/>
</dbReference>
<keyword evidence="4 9" id="KW-0732">Signal</keyword>
<evidence type="ECO:0000256" key="4">
    <source>
        <dbReference type="ARBA" id="ARBA00022729"/>
    </source>
</evidence>
<keyword evidence="6 8" id="KW-1133">Transmembrane helix</keyword>
<sequence>MIALKDNHRIFTLKLSKSYLLILLTVHLSSQQQLPATRRDRCESQTRTVATTFNLDGCGENKGCWFHPPRCEAQQIDACNSSVKWQLLDDGILFEMQAVTTDLNPTTGHYVALGFSKDTRMGDDSVIECISGADGLSKAYLSFNDETSNSQLVQATTIVLSNATINASNGHLSCSVKWNLSKLNEVPAADQYKVFDIKARPWHLLFARGDTERYSLAKQMHSVNDGYRFPWISKQMVNLSSENSLVLLTKMKQTDLSRYWRYRFAVMHGSFLLLAWWVLASPAILLARYFKPVWSEKKLLGTAVWFQLHRDLNILSVIIQAVAVFLIIYQAGRLYQCSYSCPLEDWYKKMHVITGIGAMGFVLLQPVSALFRPGPNSPRRPIFNWIHWFFGMLSWTLASVTILLSVPLGKTGLMANYGHTPTWIMASYITVFLLSCVFLEILSSTASRRTEKLGPTGMALSVINGPSTESPVAVSTYSTLRLIILVIHWICALGVSITITVMLVKILLSHSP</sequence>
<dbReference type="PANTHER" id="PTHR23130">
    <property type="entry name" value="CYTOCHROME B561 AND DOMON DOMAIN-CONTAINING PROTEIN"/>
    <property type="match status" value="1"/>
</dbReference>
<evidence type="ECO:0000259" key="10">
    <source>
        <dbReference type="PROSITE" id="PS50836"/>
    </source>
</evidence>
<dbReference type="CDD" id="cd08760">
    <property type="entry name" value="Cyt_b561_FRRS1_like"/>
    <property type="match status" value="1"/>
</dbReference>
<dbReference type="CDD" id="cd09628">
    <property type="entry name" value="DOMON_SDR_2_like"/>
    <property type="match status" value="1"/>
</dbReference>
<feature type="transmembrane region" description="Helical" evidence="8">
    <location>
        <begin position="423"/>
        <end position="442"/>
    </location>
</feature>
<dbReference type="WBParaSite" id="SMUV_0000384401-mRNA-1">
    <property type="protein sequence ID" value="SMUV_0000384401-mRNA-1"/>
    <property type="gene ID" value="SMUV_0000384401"/>
</dbReference>
<evidence type="ECO:0000256" key="6">
    <source>
        <dbReference type="ARBA" id="ARBA00022989"/>
    </source>
</evidence>
<evidence type="ECO:0000256" key="7">
    <source>
        <dbReference type="ARBA" id="ARBA00023136"/>
    </source>
</evidence>
<dbReference type="Pfam" id="PF03351">
    <property type="entry name" value="DOMON"/>
    <property type="match status" value="1"/>
</dbReference>
<proteinExistence type="predicted"/>
<dbReference type="AlphaFoldDB" id="A0A0N5AHJ0"/>
<dbReference type="GO" id="GO:0016020">
    <property type="term" value="C:membrane"/>
    <property type="evidence" value="ECO:0007669"/>
    <property type="project" value="UniProtKB-SubCell"/>
</dbReference>
<keyword evidence="7 8" id="KW-0472">Membrane</keyword>
<feature type="transmembrane region" description="Helical" evidence="8">
    <location>
        <begin position="271"/>
        <end position="290"/>
    </location>
</feature>
<dbReference type="PANTHER" id="PTHR23130:SF171">
    <property type="entry name" value="OS01G0895300 PROTEIN"/>
    <property type="match status" value="1"/>
</dbReference>
<evidence type="ECO:0000259" key="11">
    <source>
        <dbReference type="PROSITE" id="PS50939"/>
    </source>
</evidence>
<dbReference type="InterPro" id="IPR005018">
    <property type="entry name" value="DOMON_domain"/>
</dbReference>
<feature type="signal peptide" evidence="9">
    <location>
        <begin position="1"/>
        <end position="31"/>
    </location>
</feature>